<proteinExistence type="inferred from homology"/>
<evidence type="ECO:0000256" key="6">
    <source>
        <dbReference type="ARBA" id="ARBA00022801"/>
    </source>
</evidence>
<keyword evidence="8 9" id="KW-0472">Membrane</keyword>
<evidence type="ECO:0000313" key="12">
    <source>
        <dbReference type="EMBL" id="MBB5714245.1"/>
    </source>
</evidence>
<keyword evidence="6 9" id="KW-0378">Hydrolase</keyword>
<dbReference type="GO" id="GO:0005886">
    <property type="term" value="C:plasma membrane"/>
    <property type="evidence" value="ECO:0007669"/>
    <property type="project" value="UniProtKB-SubCell"/>
</dbReference>
<keyword evidence="7 9" id="KW-1133">Transmembrane helix</keyword>
<dbReference type="InterPro" id="IPR001872">
    <property type="entry name" value="Peptidase_A8"/>
</dbReference>
<dbReference type="GO" id="GO:0006508">
    <property type="term" value="P:proteolysis"/>
    <property type="evidence" value="ECO:0007669"/>
    <property type="project" value="UniProtKB-KW"/>
</dbReference>
<organism evidence="12 13">
    <name type="scientific">Sphingomonas aerophila</name>
    <dbReference type="NCBI Taxonomy" id="1344948"/>
    <lineage>
        <taxon>Bacteria</taxon>
        <taxon>Pseudomonadati</taxon>
        <taxon>Pseudomonadota</taxon>
        <taxon>Alphaproteobacteria</taxon>
        <taxon>Sphingomonadales</taxon>
        <taxon>Sphingomonadaceae</taxon>
        <taxon>Sphingomonas</taxon>
    </lineage>
</organism>
<dbReference type="HAMAP" id="MF_00161">
    <property type="entry name" value="LspA"/>
    <property type="match status" value="1"/>
</dbReference>
<comment type="caution">
    <text evidence="12">The sequence shown here is derived from an EMBL/GenBank/DDBJ whole genome shotgun (WGS) entry which is preliminary data.</text>
</comment>
<comment type="caution">
    <text evidence="9">Lacks conserved residue(s) required for the propagation of feature annotation.</text>
</comment>
<comment type="function">
    <text evidence="9 10">This protein specifically catalyzes the removal of signal peptides from prolipoproteins.</text>
</comment>
<keyword evidence="3 9" id="KW-0645">Protease</keyword>
<dbReference type="Proteomes" id="UP000546200">
    <property type="component" value="Unassembled WGS sequence"/>
</dbReference>
<dbReference type="NCBIfam" id="TIGR00077">
    <property type="entry name" value="lspA"/>
    <property type="match status" value="1"/>
</dbReference>
<gene>
    <name evidence="9" type="primary">lspA</name>
    <name evidence="12" type="ORF">FHS94_001076</name>
</gene>
<protein>
    <recommendedName>
        <fullName evidence="9">Lipoprotein signal peptidase</fullName>
        <ecNumber evidence="9">3.4.23.36</ecNumber>
    </recommendedName>
    <alternativeName>
        <fullName evidence="9">Prolipoprotein signal peptidase</fullName>
    </alternativeName>
    <alternativeName>
        <fullName evidence="9">Signal peptidase II</fullName>
        <shortName evidence="9">SPase II</shortName>
    </alternativeName>
</protein>
<comment type="pathway">
    <text evidence="9">Protein modification; lipoprotein biosynthesis (signal peptide cleavage).</text>
</comment>
<feature type="transmembrane region" description="Helical" evidence="9">
    <location>
        <begin position="133"/>
        <end position="155"/>
    </location>
</feature>
<feature type="active site" evidence="9">
    <location>
        <position position="139"/>
    </location>
</feature>
<reference evidence="12 13" key="1">
    <citation type="submission" date="2020-08" db="EMBL/GenBank/DDBJ databases">
        <title>Genomic Encyclopedia of Type Strains, Phase IV (KMG-IV): sequencing the most valuable type-strain genomes for metagenomic binning, comparative biology and taxonomic classification.</title>
        <authorList>
            <person name="Goeker M."/>
        </authorList>
    </citation>
    <scope>NUCLEOTIDE SEQUENCE [LARGE SCALE GENOMIC DNA]</scope>
    <source>
        <strain evidence="12 13">DSM 100044</strain>
    </source>
</reference>
<dbReference type="PANTHER" id="PTHR33695:SF1">
    <property type="entry name" value="LIPOPROTEIN SIGNAL PEPTIDASE"/>
    <property type="match status" value="1"/>
</dbReference>
<evidence type="ECO:0000256" key="9">
    <source>
        <dbReference type="HAMAP-Rule" id="MF_00161"/>
    </source>
</evidence>
<comment type="subcellular location">
    <subcellularLocation>
        <location evidence="9">Cell membrane</location>
        <topology evidence="9">Multi-pass membrane protein</topology>
    </subcellularLocation>
</comment>
<evidence type="ECO:0000256" key="3">
    <source>
        <dbReference type="ARBA" id="ARBA00022670"/>
    </source>
</evidence>
<keyword evidence="2 9" id="KW-1003">Cell membrane</keyword>
<keyword evidence="4 9" id="KW-0812">Transmembrane</keyword>
<sequence>MRNLPRAGLGVAALLLGLDQLTKWIVTGPLGIAWEGAARELTGFFALRFVPNYGVSLGLLTANSHTSRWLLVAMTGAIAAAVAVWMTREKTRADQIALGAVLGGALGNIIDRVRLGYVTDFCDLHFGEWRPFLVFNVADGAITLGVLVLLVRALLMREKPKKAPVENVNA</sequence>
<keyword evidence="13" id="KW-1185">Reference proteome</keyword>
<dbReference type="UniPathway" id="UPA00665"/>
<evidence type="ECO:0000256" key="1">
    <source>
        <dbReference type="ARBA" id="ARBA00006139"/>
    </source>
</evidence>
<accession>A0A7W9ETK5</accession>
<comment type="catalytic activity">
    <reaction evidence="9 10">
        <text>Release of signal peptides from bacterial membrane prolipoproteins. Hydrolyzes -Xaa-Yaa-Zaa-|-(S,diacylglyceryl)Cys-, in which Xaa is hydrophobic (preferably Leu), and Yaa (Ala or Ser) and Zaa (Gly or Ala) have small, neutral side chains.</text>
        <dbReference type="EC" id="3.4.23.36"/>
    </reaction>
</comment>
<keyword evidence="5 9" id="KW-0064">Aspartyl protease</keyword>
<dbReference type="Pfam" id="PF01252">
    <property type="entry name" value="Peptidase_A8"/>
    <property type="match status" value="1"/>
</dbReference>
<comment type="similarity">
    <text evidence="1 9 11">Belongs to the peptidase A8 family.</text>
</comment>
<dbReference type="EC" id="3.4.23.36" evidence="9"/>
<evidence type="ECO:0000256" key="2">
    <source>
        <dbReference type="ARBA" id="ARBA00022475"/>
    </source>
</evidence>
<name>A0A7W9ETK5_9SPHN</name>
<dbReference type="AlphaFoldDB" id="A0A7W9ETK5"/>
<feature type="transmembrane region" description="Helical" evidence="9">
    <location>
        <begin position="96"/>
        <end position="113"/>
    </location>
</feature>
<dbReference type="RefSeq" id="WP_184055402.1">
    <property type="nucleotide sequence ID" value="NZ_JACIJK010000003.1"/>
</dbReference>
<dbReference type="GO" id="GO:0004190">
    <property type="term" value="F:aspartic-type endopeptidase activity"/>
    <property type="evidence" value="ECO:0007669"/>
    <property type="project" value="UniProtKB-UniRule"/>
</dbReference>
<feature type="active site" evidence="9">
    <location>
        <position position="120"/>
    </location>
</feature>
<feature type="transmembrane region" description="Helical" evidence="9">
    <location>
        <begin position="69"/>
        <end position="87"/>
    </location>
</feature>
<evidence type="ECO:0000256" key="8">
    <source>
        <dbReference type="ARBA" id="ARBA00023136"/>
    </source>
</evidence>
<dbReference type="PANTHER" id="PTHR33695">
    <property type="entry name" value="LIPOPROTEIN SIGNAL PEPTIDASE"/>
    <property type="match status" value="1"/>
</dbReference>
<evidence type="ECO:0000256" key="4">
    <source>
        <dbReference type="ARBA" id="ARBA00022692"/>
    </source>
</evidence>
<evidence type="ECO:0000256" key="10">
    <source>
        <dbReference type="RuleBase" id="RU000594"/>
    </source>
</evidence>
<evidence type="ECO:0000313" key="13">
    <source>
        <dbReference type="Proteomes" id="UP000546200"/>
    </source>
</evidence>
<evidence type="ECO:0000256" key="11">
    <source>
        <dbReference type="RuleBase" id="RU004181"/>
    </source>
</evidence>
<dbReference type="EMBL" id="JACIJK010000003">
    <property type="protein sequence ID" value="MBB5714245.1"/>
    <property type="molecule type" value="Genomic_DNA"/>
</dbReference>
<dbReference type="PRINTS" id="PR00781">
    <property type="entry name" value="LIPOSIGPTASE"/>
</dbReference>
<evidence type="ECO:0000256" key="7">
    <source>
        <dbReference type="ARBA" id="ARBA00022989"/>
    </source>
</evidence>
<evidence type="ECO:0000256" key="5">
    <source>
        <dbReference type="ARBA" id="ARBA00022750"/>
    </source>
</evidence>
<dbReference type="PROSITE" id="PS00855">
    <property type="entry name" value="SPASE_II"/>
    <property type="match status" value="1"/>
</dbReference>